<dbReference type="SMART" id="SM00828">
    <property type="entry name" value="PKS_MT"/>
    <property type="match status" value="1"/>
</dbReference>
<dbReference type="InterPro" id="IPR029063">
    <property type="entry name" value="SAM-dependent_MTases_sf"/>
</dbReference>
<dbReference type="EMBL" id="FUWS01000001">
    <property type="protein sequence ID" value="SJZ42559.1"/>
    <property type="molecule type" value="Genomic_DNA"/>
</dbReference>
<dbReference type="Gene3D" id="3.40.50.150">
    <property type="entry name" value="Vaccinia Virus protein VP39"/>
    <property type="match status" value="1"/>
</dbReference>
<dbReference type="PANTHER" id="PTHR44068">
    <property type="entry name" value="ZGC:194242"/>
    <property type="match status" value="1"/>
</dbReference>
<dbReference type="PANTHER" id="PTHR44068:SF11">
    <property type="entry name" value="GERANYL DIPHOSPHATE 2-C-METHYLTRANSFERASE"/>
    <property type="match status" value="1"/>
</dbReference>
<keyword evidence="6" id="KW-1185">Reference proteome</keyword>
<dbReference type="InterPro" id="IPR020803">
    <property type="entry name" value="MeTfrase_dom"/>
</dbReference>
<gene>
    <name evidence="5" type="ORF">SAMN02745673_00409</name>
</gene>
<evidence type="ECO:0000256" key="1">
    <source>
        <dbReference type="ARBA" id="ARBA00022603"/>
    </source>
</evidence>
<dbReference type="GO" id="GO:0008757">
    <property type="term" value="F:S-adenosylmethionine-dependent methyltransferase activity"/>
    <property type="evidence" value="ECO:0007669"/>
    <property type="project" value="InterPro"/>
</dbReference>
<sequence>MTQNAPDSSKVADAYDEITTVVAKLWNGNLHYGYWDDENDQSTFGQALDRMTDEVISRLDPRPGQRILDIGCGTGSPALRLARRYEVEIVGISISPRQIEVATEGARAAGLDDRVRYEVADAMSLPYPDDSFDGVMALESMVHMPDKVQVLREIARVLRPGGRVSIADLTVHEVSAQERYNSAGASSTEETYAMARFDEYGDLLEKAGLIPTEVTDAMRNTRRSIRYFIEGALSCRDEYVRAIGVEEFEKRVEEARRIEHTPELGYALVSARNPG</sequence>
<keyword evidence="1 5" id="KW-0489">Methyltransferase</keyword>
<dbReference type="GO" id="GO:0032259">
    <property type="term" value="P:methylation"/>
    <property type="evidence" value="ECO:0007669"/>
    <property type="project" value="UniProtKB-KW"/>
</dbReference>
<evidence type="ECO:0000259" key="4">
    <source>
        <dbReference type="SMART" id="SM00828"/>
    </source>
</evidence>
<proteinExistence type="predicted"/>
<dbReference type="OrthoDB" id="279734at2"/>
<dbReference type="SUPFAM" id="SSF53335">
    <property type="entry name" value="S-adenosyl-L-methionine-dependent methyltransferases"/>
    <property type="match status" value="1"/>
</dbReference>
<dbReference type="RefSeq" id="WP_159457198.1">
    <property type="nucleotide sequence ID" value="NZ_FUWS01000001.1"/>
</dbReference>
<evidence type="ECO:0000313" key="5">
    <source>
        <dbReference type="EMBL" id="SJZ42559.1"/>
    </source>
</evidence>
<dbReference type="STRING" id="1122192.SAMN02745673_00409"/>
<accession>A0A1T4KJG6</accession>
<dbReference type="Pfam" id="PF13649">
    <property type="entry name" value="Methyltransf_25"/>
    <property type="match status" value="1"/>
</dbReference>
<dbReference type="Proteomes" id="UP000190637">
    <property type="component" value="Unassembled WGS sequence"/>
</dbReference>
<dbReference type="InterPro" id="IPR023576">
    <property type="entry name" value="UbiE/COQ5_MeTrFase_CS"/>
</dbReference>
<dbReference type="PROSITE" id="PS01184">
    <property type="entry name" value="UBIE_2"/>
    <property type="match status" value="1"/>
</dbReference>
<evidence type="ECO:0000313" key="6">
    <source>
        <dbReference type="Proteomes" id="UP000190637"/>
    </source>
</evidence>
<feature type="domain" description="Polyketide synthase-like methyltransferase" evidence="4">
    <location>
        <begin position="47"/>
        <end position="253"/>
    </location>
</feature>
<evidence type="ECO:0000256" key="3">
    <source>
        <dbReference type="ARBA" id="ARBA00022691"/>
    </source>
</evidence>
<keyword evidence="2 5" id="KW-0808">Transferase</keyword>
<dbReference type="AlphaFoldDB" id="A0A1T4KJG6"/>
<keyword evidence="3" id="KW-0949">S-adenosyl-L-methionine</keyword>
<name>A0A1T4KJG6_9ACTN</name>
<dbReference type="InterPro" id="IPR041698">
    <property type="entry name" value="Methyltransf_25"/>
</dbReference>
<protein>
    <submittedName>
        <fullName evidence="5">27-O-demethylrifamycin SV methyltransferase</fullName>
    </submittedName>
</protein>
<evidence type="ECO:0000256" key="2">
    <source>
        <dbReference type="ARBA" id="ARBA00022679"/>
    </source>
</evidence>
<dbReference type="InterPro" id="IPR050447">
    <property type="entry name" value="Erg6_SMT_methyltransf"/>
</dbReference>
<organism evidence="5 6">
    <name type="scientific">Marinactinospora thermotolerans DSM 45154</name>
    <dbReference type="NCBI Taxonomy" id="1122192"/>
    <lineage>
        <taxon>Bacteria</taxon>
        <taxon>Bacillati</taxon>
        <taxon>Actinomycetota</taxon>
        <taxon>Actinomycetes</taxon>
        <taxon>Streptosporangiales</taxon>
        <taxon>Nocardiopsidaceae</taxon>
        <taxon>Marinactinospora</taxon>
    </lineage>
</organism>
<reference evidence="5 6" key="1">
    <citation type="submission" date="2017-02" db="EMBL/GenBank/DDBJ databases">
        <authorList>
            <person name="Peterson S.W."/>
        </authorList>
    </citation>
    <scope>NUCLEOTIDE SEQUENCE [LARGE SCALE GENOMIC DNA]</scope>
    <source>
        <strain evidence="5 6">DSM 45154</strain>
    </source>
</reference>
<dbReference type="CDD" id="cd02440">
    <property type="entry name" value="AdoMet_MTases"/>
    <property type="match status" value="1"/>
</dbReference>